<feature type="transmembrane region" description="Helical" evidence="1">
    <location>
        <begin position="414"/>
        <end position="441"/>
    </location>
</feature>
<feature type="domain" description="GPR180/TMEM145 transmembrane" evidence="2">
    <location>
        <begin position="245"/>
        <end position="462"/>
    </location>
</feature>
<feature type="transmembrane region" description="Helical" evidence="1">
    <location>
        <begin position="344"/>
        <end position="362"/>
    </location>
</feature>
<evidence type="ECO:0000313" key="3">
    <source>
        <dbReference type="EMBL" id="RWS25709.1"/>
    </source>
</evidence>
<feature type="transmembrane region" description="Helical" evidence="1">
    <location>
        <begin position="447"/>
        <end position="468"/>
    </location>
</feature>
<dbReference type="Pfam" id="PF10192">
    <property type="entry name" value="GPR180-TMEM145_TM"/>
    <property type="match status" value="1"/>
</dbReference>
<comment type="caution">
    <text evidence="3">The sequence shown here is derived from an EMBL/GenBank/DDBJ whole genome shotgun (WGS) entry which is preliminary data.</text>
</comment>
<dbReference type="GO" id="GO:0019236">
    <property type="term" value="P:response to pheromone"/>
    <property type="evidence" value="ECO:0007669"/>
    <property type="project" value="InterPro"/>
</dbReference>
<dbReference type="AlphaFoldDB" id="A0A443SDW7"/>
<dbReference type="PANTHER" id="PTHR23252">
    <property type="entry name" value="INTIMAL THICKNESS RECEPTOR-RELATED"/>
    <property type="match status" value="1"/>
</dbReference>
<dbReference type="Proteomes" id="UP000288716">
    <property type="component" value="Unassembled WGS sequence"/>
</dbReference>
<dbReference type="InterPro" id="IPR047831">
    <property type="entry name" value="GPR180/TMEM145"/>
</dbReference>
<sequence>MKTRIQHWSHLTRLRNGFSLLLIAVLLKPILTLNVNSVWSPSNSAIQVIGRFGVGKADIHHKDDTCGYIFGNISSPSHPFQSHRKATLVLLSRDQFIELYNINKNPKKTTNSSSPLCEALLSTVDKTAFDEKCKADNEVDSIRYVPCQQGALCEGGFASSAPKVSGYQFTFIIKDQPQPTFWYLVLISCVRGSDNSTLCHWKDTSKETVVIKYNVWFVNGNPMTSSNNIFTYQFSYEQQDTILYLVMIVLYAILTSLQVYAFIRQRRRNLLVYLFTSSLCMHCLAFFFITLHKLVFSGDGIGFATLSVVADILKIISLGFFILFVLIIAKGWPVTRSQVTAKPLLLISWVAYLAIEIVLYVWAKRSEDIIMEIDEYHTVPGWFSLGFRIILMIWFLFELRATMMLEQDQQKLRFYLHFGAGIMVWFVHLPIVVIIGLQISLMWRYKLILGFSFGANFLAYAVVTHFLWPTRQSNRFLTNYVDSDYSEELEYYEETQTDSLGRLTNQNLNVINGHTNQFAYENQLHDHIKG</sequence>
<accession>A0A443SDW7</accession>
<name>A0A443SDW7_9ACAR</name>
<feature type="transmembrane region" description="Helical" evidence="1">
    <location>
        <begin position="382"/>
        <end position="402"/>
    </location>
</feature>
<dbReference type="InterPro" id="IPR019336">
    <property type="entry name" value="GPR180/TMEM145_TM"/>
</dbReference>
<reference evidence="3 4" key="1">
    <citation type="journal article" date="2018" name="Gigascience">
        <title>Genomes of trombidid mites reveal novel predicted allergens and laterally-transferred genes associated with secondary metabolism.</title>
        <authorList>
            <person name="Dong X."/>
            <person name="Chaisiri K."/>
            <person name="Xia D."/>
            <person name="Armstrong S.D."/>
            <person name="Fang Y."/>
            <person name="Donnelly M.J."/>
            <person name="Kadowaki T."/>
            <person name="McGarry J.W."/>
            <person name="Darby A.C."/>
            <person name="Makepeace B.L."/>
        </authorList>
    </citation>
    <scope>NUCLEOTIDE SEQUENCE [LARGE SCALE GENOMIC DNA]</scope>
    <source>
        <strain evidence="3">UoL-UT</strain>
    </source>
</reference>
<keyword evidence="1" id="KW-0812">Transmembrane</keyword>
<dbReference type="OrthoDB" id="45670at2759"/>
<dbReference type="VEuPathDB" id="VectorBase:LDEU006332"/>
<keyword evidence="4" id="KW-1185">Reference proteome</keyword>
<feature type="transmembrane region" description="Helical" evidence="1">
    <location>
        <begin position="242"/>
        <end position="263"/>
    </location>
</feature>
<feature type="transmembrane region" description="Helical" evidence="1">
    <location>
        <begin position="270"/>
        <end position="292"/>
    </location>
</feature>
<evidence type="ECO:0000256" key="1">
    <source>
        <dbReference type="SAM" id="Phobius"/>
    </source>
</evidence>
<feature type="transmembrane region" description="Helical" evidence="1">
    <location>
        <begin position="312"/>
        <end position="332"/>
    </location>
</feature>
<dbReference type="EMBL" id="NCKV01003451">
    <property type="protein sequence ID" value="RWS25709.1"/>
    <property type="molecule type" value="Genomic_DNA"/>
</dbReference>
<proteinExistence type="predicted"/>
<protein>
    <submittedName>
        <fullName evidence="3">Integral membrane protein GPR180-like protein</fullName>
    </submittedName>
</protein>
<keyword evidence="1" id="KW-1133">Transmembrane helix</keyword>
<evidence type="ECO:0000313" key="4">
    <source>
        <dbReference type="Proteomes" id="UP000288716"/>
    </source>
</evidence>
<dbReference type="GO" id="GO:0007186">
    <property type="term" value="P:G protein-coupled receptor signaling pathway"/>
    <property type="evidence" value="ECO:0007669"/>
    <property type="project" value="InterPro"/>
</dbReference>
<gene>
    <name evidence="3" type="ORF">B4U80_02583</name>
</gene>
<keyword evidence="1" id="KW-0472">Membrane</keyword>
<evidence type="ECO:0000259" key="2">
    <source>
        <dbReference type="Pfam" id="PF10192"/>
    </source>
</evidence>
<dbReference type="PANTHER" id="PTHR23252:SF43">
    <property type="entry name" value="INTIMAL THICKNESS RELATED RECEPTOR IRP DOMAIN-CONTAINING PROTEIN"/>
    <property type="match status" value="1"/>
</dbReference>
<organism evidence="3 4">
    <name type="scientific">Leptotrombidium deliense</name>
    <dbReference type="NCBI Taxonomy" id="299467"/>
    <lineage>
        <taxon>Eukaryota</taxon>
        <taxon>Metazoa</taxon>
        <taxon>Ecdysozoa</taxon>
        <taxon>Arthropoda</taxon>
        <taxon>Chelicerata</taxon>
        <taxon>Arachnida</taxon>
        <taxon>Acari</taxon>
        <taxon>Acariformes</taxon>
        <taxon>Trombidiformes</taxon>
        <taxon>Prostigmata</taxon>
        <taxon>Anystina</taxon>
        <taxon>Parasitengona</taxon>
        <taxon>Trombiculoidea</taxon>
        <taxon>Trombiculidae</taxon>
        <taxon>Leptotrombidium</taxon>
    </lineage>
</organism>